<dbReference type="AlphaFoldDB" id="A0A1I7BB25"/>
<dbReference type="EMBL" id="FPBH01000004">
    <property type="protein sequence ID" value="SFT84252.1"/>
    <property type="molecule type" value="Genomic_DNA"/>
</dbReference>
<dbReference type="OrthoDB" id="8561213at2"/>
<evidence type="ECO:0000313" key="1">
    <source>
        <dbReference type="EMBL" id="SFT84252.1"/>
    </source>
</evidence>
<organism evidence="1 2">
    <name type="scientific">Paraburkholderia aspalathi</name>
    <dbReference type="NCBI Taxonomy" id="1324617"/>
    <lineage>
        <taxon>Bacteria</taxon>
        <taxon>Pseudomonadati</taxon>
        <taxon>Pseudomonadota</taxon>
        <taxon>Betaproteobacteria</taxon>
        <taxon>Burkholderiales</taxon>
        <taxon>Burkholderiaceae</taxon>
        <taxon>Paraburkholderia</taxon>
    </lineage>
</organism>
<accession>A0A1I7BB25</accession>
<name>A0A1I7BB25_9BURK</name>
<protein>
    <submittedName>
        <fullName evidence="1">Uncharacterized protein</fullName>
    </submittedName>
</protein>
<gene>
    <name evidence="1" type="ORF">SAMN05192563_1004322</name>
</gene>
<reference evidence="1 2" key="1">
    <citation type="submission" date="2016-10" db="EMBL/GenBank/DDBJ databases">
        <authorList>
            <person name="de Groot N.N."/>
        </authorList>
    </citation>
    <scope>NUCLEOTIDE SEQUENCE [LARGE SCALE GENOMIC DNA]</scope>
    <source>
        <strain evidence="1 2">LMG 27731</strain>
    </source>
</reference>
<dbReference type="RefSeq" id="WP_093633913.1">
    <property type="nucleotide sequence ID" value="NZ_FPBH01000004.1"/>
</dbReference>
<evidence type="ECO:0000313" key="2">
    <source>
        <dbReference type="Proteomes" id="UP000198844"/>
    </source>
</evidence>
<dbReference type="Proteomes" id="UP000198844">
    <property type="component" value="Unassembled WGS sequence"/>
</dbReference>
<sequence length="189" mass="21112">MGWLFGHGQTRAQLIARLTGDEAHDGFTRRCLRHCTSGNVLWTVWEIERAAGVAPMRFIGCDLLAWDKTCAGWGYKDMCEEMEPLYYSCPLAYLDMVPPVAPAWREQVRAWHTARSRAHSCPLAPGDVLTLSGLSIKEAVVVSRHHRSWIVESGGRLFRFPPRLFRHIVAQRSADACGPQHGADASTPS</sequence>
<proteinExistence type="predicted"/>